<name>A0A8H4B1K6_GIGMA</name>
<dbReference type="EMBL" id="WTPW01000065">
    <property type="protein sequence ID" value="KAF0552579.1"/>
    <property type="molecule type" value="Genomic_DNA"/>
</dbReference>
<sequence>METIEESNIIQIVEESNDMLIIEGDSNSDQEVNQNEVQSDFQFSSNKRRLKAKKIKEIKELWKQKLEDMHYNSIFSGSGLTNSFRNCLRIVVEEKLPYAEEKSSMVQELENVILEQNLVLHNYVDFAVIDKIDEGSVGIVYKSMWKNKLIVAVKCLKIDTKPEEKEFQQFVREPFQSVRSAGEIQMIIFEGKRETPANGTPQQYVELYTICWDDSPEERPDIKKVLEILNKLFVNDSRYLLL</sequence>
<dbReference type="AlphaFoldDB" id="A0A8H4B1K6"/>
<dbReference type="Gene3D" id="1.10.510.10">
    <property type="entry name" value="Transferase(Phosphotransferase) domain 1"/>
    <property type="match status" value="1"/>
</dbReference>
<evidence type="ECO:0000313" key="1">
    <source>
        <dbReference type="EMBL" id="KAF0552579.1"/>
    </source>
</evidence>
<gene>
    <name evidence="1" type="ORF">F8M41_021646</name>
</gene>
<dbReference type="SUPFAM" id="SSF56112">
    <property type="entry name" value="Protein kinase-like (PK-like)"/>
    <property type="match status" value="2"/>
</dbReference>
<reference evidence="1 2" key="1">
    <citation type="journal article" date="2019" name="Environ. Microbiol.">
        <title>At the nexus of three kingdoms: the genome of the mycorrhizal fungus Gigaspora margarita provides insights into plant, endobacterial and fungal interactions.</title>
        <authorList>
            <person name="Venice F."/>
            <person name="Ghignone S."/>
            <person name="Salvioli di Fossalunga A."/>
            <person name="Amselem J."/>
            <person name="Novero M."/>
            <person name="Xianan X."/>
            <person name="Sedzielewska Toro K."/>
            <person name="Morin E."/>
            <person name="Lipzen A."/>
            <person name="Grigoriev I.V."/>
            <person name="Henrissat B."/>
            <person name="Martin F.M."/>
            <person name="Bonfante P."/>
        </authorList>
    </citation>
    <scope>NUCLEOTIDE SEQUENCE [LARGE SCALE GENOMIC DNA]</scope>
    <source>
        <strain evidence="1 2">BEG34</strain>
    </source>
</reference>
<organism evidence="1 2">
    <name type="scientific">Gigaspora margarita</name>
    <dbReference type="NCBI Taxonomy" id="4874"/>
    <lineage>
        <taxon>Eukaryota</taxon>
        <taxon>Fungi</taxon>
        <taxon>Fungi incertae sedis</taxon>
        <taxon>Mucoromycota</taxon>
        <taxon>Glomeromycotina</taxon>
        <taxon>Glomeromycetes</taxon>
        <taxon>Diversisporales</taxon>
        <taxon>Gigasporaceae</taxon>
        <taxon>Gigaspora</taxon>
    </lineage>
</organism>
<dbReference type="OrthoDB" id="10261027at2759"/>
<evidence type="ECO:0000313" key="2">
    <source>
        <dbReference type="Proteomes" id="UP000439903"/>
    </source>
</evidence>
<dbReference type="Gene3D" id="3.30.200.20">
    <property type="entry name" value="Phosphorylase Kinase, domain 1"/>
    <property type="match status" value="1"/>
</dbReference>
<proteinExistence type="predicted"/>
<dbReference type="Proteomes" id="UP000439903">
    <property type="component" value="Unassembled WGS sequence"/>
</dbReference>
<keyword evidence="1" id="KW-0418">Kinase</keyword>
<accession>A0A8H4B1K6</accession>
<keyword evidence="1" id="KW-0808">Transferase</keyword>
<keyword evidence="2" id="KW-1185">Reference proteome</keyword>
<comment type="caution">
    <text evidence="1">The sequence shown here is derived from an EMBL/GenBank/DDBJ whole genome shotgun (WGS) entry which is preliminary data.</text>
</comment>
<dbReference type="InterPro" id="IPR011009">
    <property type="entry name" value="Kinase-like_dom_sf"/>
</dbReference>
<dbReference type="GO" id="GO:0016301">
    <property type="term" value="F:kinase activity"/>
    <property type="evidence" value="ECO:0007669"/>
    <property type="project" value="UniProtKB-KW"/>
</dbReference>
<protein>
    <submittedName>
        <fullName evidence="1">Kinase-like protein</fullName>
    </submittedName>
</protein>